<dbReference type="PANTHER" id="PTHR16058">
    <property type="entry name" value="DOUBLE ZINC RIBBON AND ANKYRIN REPEAT-CONTAINING PROTEIN 1"/>
    <property type="match status" value="1"/>
</dbReference>
<keyword evidence="3" id="KW-0677">Repeat</keyword>
<dbReference type="SMART" id="SM00248">
    <property type="entry name" value="ANK"/>
    <property type="match status" value="4"/>
</dbReference>
<evidence type="ECO:0000259" key="10">
    <source>
        <dbReference type="Pfam" id="PF12773"/>
    </source>
</evidence>
<dbReference type="Pfam" id="PF12773">
    <property type="entry name" value="DZR"/>
    <property type="match status" value="1"/>
</dbReference>
<dbReference type="AlphaFoldDB" id="A0A8C3XYW2"/>
<dbReference type="Gene3D" id="1.25.40.20">
    <property type="entry name" value="Ankyrin repeat-containing domain"/>
    <property type="match status" value="1"/>
</dbReference>
<name>A0A8C3XYW2_CATUS</name>
<evidence type="ECO:0000256" key="4">
    <source>
        <dbReference type="ARBA" id="ARBA00022771"/>
    </source>
</evidence>
<evidence type="ECO:0000256" key="2">
    <source>
        <dbReference type="ARBA" id="ARBA00022723"/>
    </source>
</evidence>
<dbReference type="GO" id="GO:0008270">
    <property type="term" value="F:zinc ion binding"/>
    <property type="evidence" value="ECO:0007669"/>
    <property type="project" value="UniProtKB-KW"/>
</dbReference>
<keyword evidence="7" id="KW-0966">Cell projection</keyword>
<dbReference type="RefSeq" id="XP_032911526.1">
    <property type="nucleotide sequence ID" value="XM_033055635.1"/>
</dbReference>
<evidence type="ECO:0000256" key="1">
    <source>
        <dbReference type="ARBA" id="ARBA00004138"/>
    </source>
</evidence>
<dbReference type="InterPro" id="IPR002110">
    <property type="entry name" value="Ankyrin_rpt"/>
</dbReference>
<keyword evidence="4" id="KW-0863">Zinc-finger</keyword>
<keyword evidence="6" id="KW-0040">ANK repeat</keyword>
<gene>
    <name evidence="11" type="primary">DZANK1</name>
</gene>
<proteinExistence type="predicted"/>
<dbReference type="OrthoDB" id="10033229at2759"/>
<reference evidence="11" key="2">
    <citation type="submission" date="2025-08" db="UniProtKB">
        <authorList>
            <consortium name="Ensembl"/>
        </authorList>
    </citation>
    <scope>IDENTIFICATION</scope>
</reference>
<dbReference type="PANTHER" id="PTHR16058:SF4">
    <property type="entry name" value="DOUBLE ZINC RIBBON AND ANKYRIN REPEAT-CONTAINING PROTEIN 1"/>
    <property type="match status" value="1"/>
</dbReference>
<dbReference type="InterPro" id="IPR052481">
    <property type="entry name" value="DZAN1"/>
</dbReference>
<dbReference type="GO" id="GO:0042462">
    <property type="term" value="P:eye photoreceptor cell development"/>
    <property type="evidence" value="ECO:0007669"/>
    <property type="project" value="TreeGrafter"/>
</dbReference>
<reference evidence="11" key="1">
    <citation type="submission" date="2020-10" db="EMBL/GenBank/DDBJ databases">
        <title>Catharus ustulatus (Swainson's thrush) genome, bCatUst1, primary haplotype v2.</title>
        <authorList>
            <person name="Delmore K."/>
            <person name="Vafadar M."/>
            <person name="Formenti G."/>
            <person name="Chow W."/>
            <person name="Pelan S."/>
            <person name="Howe K."/>
            <person name="Rhie A."/>
            <person name="Mountcastle J."/>
            <person name="Haase B."/>
            <person name="Fedrigo O."/>
            <person name="Jarvis E.D."/>
        </authorList>
    </citation>
    <scope>NUCLEOTIDE SEQUENCE [LARGE SCALE GENOMIC DNA]</scope>
</reference>
<feature type="domain" description="DZANK-type" evidence="10">
    <location>
        <begin position="355"/>
        <end position="403"/>
    </location>
</feature>
<dbReference type="Ensembl" id="ENSCUST00005003426.1">
    <property type="protein sequence ID" value="ENSCUSP00005003260.1"/>
    <property type="gene ID" value="ENSCUSG00005002199.1"/>
</dbReference>
<comment type="subcellular location">
    <subcellularLocation>
        <location evidence="1">Cell projection</location>
        <location evidence="1">Cilium</location>
    </subcellularLocation>
</comment>
<dbReference type="CTD" id="55184"/>
<dbReference type="Pfam" id="PF13287">
    <property type="entry name" value="Fn3_assoc"/>
    <property type="match status" value="1"/>
</dbReference>
<dbReference type="Proteomes" id="UP000694563">
    <property type="component" value="Chromosome 3"/>
</dbReference>
<dbReference type="GO" id="GO:0005929">
    <property type="term" value="C:cilium"/>
    <property type="evidence" value="ECO:0007669"/>
    <property type="project" value="UniProtKB-SubCell"/>
</dbReference>
<accession>A0A8C3XYW2</accession>
<keyword evidence="12" id="KW-1185">Reference proteome</keyword>
<feature type="region of interest" description="Disordered" evidence="9">
    <location>
        <begin position="131"/>
        <end position="173"/>
    </location>
</feature>
<evidence type="ECO:0000256" key="3">
    <source>
        <dbReference type="ARBA" id="ARBA00022737"/>
    </source>
</evidence>
<keyword evidence="2" id="KW-0479">Metal-binding</keyword>
<evidence type="ECO:0000256" key="9">
    <source>
        <dbReference type="SAM" id="MobiDB-lite"/>
    </source>
</evidence>
<protein>
    <recommendedName>
        <fullName evidence="8">Double zinc ribbon and ankyrin repeat-containing protein 1</fullName>
    </recommendedName>
</protein>
<evidence type="ECO:0000256" key="8">
    <source>
        <dbReference type="ARBA" id="ARBA00039856"/>
    </source>
</evidence>
<evidence type="ECO:0000313" key="12">
    <source>
        <dbReference type="Proteomes" id="UP000694563"/>
    </source>
</evidence>
<dbReference type="RefSeq" id="XP_032911525.1">
    <property type="nucleotide sequence ID" value="XM_033055634.1"/>
</dbReference>
<feature type="compositionally biased region" description="Basic and acidic residues" evidence="9">
    <location>
        <begin position="131"/>
        <end position="151"/>
    </location>
</feature>
<evidence type="ECO:0000256" key="6">
    <source>
        <dbReference type="ARBA" id="ARBA00023043"/>
    </source>
</evidence>
<keyword evidence="5" id="KW-0862">Zinc</keyword>
<organism evidence="11 12">
    <name type="scientific">Catharus ustulatus</name>
    <name type="common">Russet-backed thrush</name>
    <name type="synonym">Hylocichla ustulatus</name>
    <dbReference type="NCBI Taxonomy" id="91951"/>
    <lineage>
        <taxon>Eukaryota</taxon>
        <taxon>Metazoa</taxon>
        <taxon>Chordata</taxon>
        <taxon>Craniata</taxon>
        <taxon>Vertebrata</taxon>
        <taxon>Euteleostomi</taxon>
        <taxon>Archelosauria</taxon>
        <taxon>Archosauria</taxon>
        <taxon>Dinosauria</taxon>
        <taxon>Saurischia</taxon>
        <taxon>Theropoda</taxon>
        <taxon>Coelurosauria</taxon>
        <taxon>Aves</taxon>
        <taxon>Neognathae</taxon>
        <taxon>Neoaves</taxon>
        <taxon>Telluraves</taxon>
        <taxon>Australaves</taxon>
        <taxon>Passeriformes</taxon>
        <taxon>Turdidae</taxon>
        <taxon>Catharus</taxon>
    </lineage>
</organism>
<dbReference type="SUPFAM" id="SSF48403">
    <property type="entry name" value="Ankyrin repeat"/>
    <property type="match status" value="1"/>
</dbReference>
<dbReference type="GeneID" id="116994157"/>
<reference evidence="11" key="3">
    <citation type="submission" date="2025-09" db="UniProtKB">
        <authorList>
            <consortium name="Ensembl"/>
        </authorList>
    </citation>
    <scope>IDENTIFICATION</scope>
</reference>
<evidence type="ECO:0000256" key="5">
    <source>
        <dbReference type="ARBA" id="ARBA00022833"/>
    </source>
</evidence>
<dbReference type="InterPro" id="IPR025874">
    <property type="entry name" value="DZR"/>
</dbReference>
<evidence type="ECO:0000256" key="7">
    <source>
        <dbReference type="ARBA" id="ARBA00023273"/>
    </source>
</evidence>
<dbReference type="InterPro" id="IPR036770">
    <property type="entry name" value="Ankyrin_rpt-contain_sf"/>
</dbReference>
<dbReference type="InterPro" id="IPR026876">
    <property type="entry name" value="Fn3_assoc_repeat"/>
</dbReference>
<sequence length="760" mass="83042">MTAGSVLVPQIIPLRIPPPGKAQREIDTNTLIEIKSDTPGASIYYTLDGSKPELVWKPGYGICNTLEYKGPITLPVGKIMVKALAVTKDYRESSIVTKVFVVEYQQPKTFLPVEDDDNNFLRDIVAQNKEDGTFDTKPRKNRLNVETKPAWDETPQDLQDRKPSHRSPQGPQLLASHLGATEHREESTSAQPIESLQFASSSAVTSQKSLASTQVSRIWSKTDFLKCAHCSAPRLSEPLAHFCQKCGSPIPPVPVQCFPLPEGTQMAPCLECRHLVPMNTPTCIICESPIAPQLQPQNSICIKGKLICQVCGTGNPLHHKHCATCESKLPEVQMPVFGGDSCPPLQGQQRKAARCSKCNGVNESDACFCAWCGAKPGPPPSYFTCSKCGTSNQPYARFCVCCGVYIEPPSRQSSAGSPMDHGDSLASSEAKQLQAQVAWLPSPVSLPKSRAELTERKDKGTQTTGLFYPSSKLLEKKALELISQKEKLEKMSDHKPLLTAISPGKGCWRKQLDHVCAHVRSYAQNNLEFRTLIGEPHMGKINYATISEDDYEVTITLNFAAINKDTHPNKAVKFSNDYLSAGREVTDGQDSSQTNFGRDDRNLFYSRGKIKRTKSRTLMGQEDKLSPESRQLLDELGQTGKGRITFIEQLLSDGADPNSLSEEERPALTVAVLNKHTGAISPLVQKGADIDQQSGPHSNTALHEAVLLGLEGEECIRALLGCNASVQKKNAAGHSALDLAIAAGDNKVISLLQVSLDREH</sequence>
<dbReference type="Pfam" id="PF12796">
    <property type="entry name" value="Ank_2"/>
    <property type="match status" value="1"/>
</dbReference>
<evidence type="ECO:0000313" key="11">
    <source>
        <dbReference type="Ensembl" id="ENSCUSP00005003260.1"/>
    </source>
</evidence>